<dbReference type="Proteomes" id="UP000011715">
    <property type="component" value="Unassembled WGS sequence"/>
</dbReference>
<protein>
    <submittedName>
        <fullName evidence="1 2">Uncharacterized protein</fullName>
    </submittedName>
</protein>
<gene>
    <name evidence="1" type="ORF">MAPG_05470</name>
</gene>
<accession>A0A0C4DZG8</accession>
<dbReference type="AlphaFoldDB" id="A0A0C4DZG8"/>
<dbReference type="VEuPathDB" id="FungiDB:MAPG_05470"/>
<organism evidence="2 3">
    <name type="scientific">Magnaporthiopsis poae (strain ATCC 64411 / 73-15)</name>
    <name type="common">Kentucky bluegrass fungus</name>
    <name type="synonym">Magnaporthe poae</name>
    <dbReference type="NCBI Taxonomy" id="644358"/>
    <lineage>
        <taxon>Eukaryota</taxon>
        <taxon>Fungi</taxon>
        <taxon>Dikarya</taxon>
        <taxon>Ascomycota</taxon>
        <taxon>Pezizomycotina</taxon>
        <taxon>Sordariomycetes</taxon>
        <taxon>Sordariomycetidae</taxon>
        <taxon>Magnaporthales</taxon>
        <taxon>Magnaporthaceae</taxon>
        <taxon>Magnaporthiopsis</taxon>
    </lineage>
</organism>
<evidence type="ECO:0000313" key="1">
    <source>
        <dbReference type="EMBL" id="KLU86457.1"/>
    </source>
</evidence>
<proteinExistence type="predicted"/>
<reference evidence="3" key="1">
    <citation type="submission" date="2010-05" db="EMBL/GenBank/DDBJ databases">
        <title>The genome sequence of Magnaporthe poae strain ATCC 64411.</title>
        <authorList>
            <person name="Ma L.-J."/>
            <person name="Dead R."/>
            <person name="Young S."/>
            <person name="Zeng Q."/>
            <person name="Koehrsen M."/>
            <person name="Alvarado L."/>
            <person name="Berlin A."/>
            <person name="Chapman S.B."/>
            <person name="Chen Z."/>
            <person name="Freedman E."/>
            <person name="Gellesch M."/>
            <person name="Goldberg J."/>
            <person name="Griggs A."/>
            <person name="Gujja S."/>
            <person name="Heilman E.R."/>
            <person name="Heiman D."/>
            <person name="Hepburn T."/>
            <person name="Howarth C."/>
            <person name="Jen D."/>
            <person name="Larson L."/>
            <person name="Mehta T."/>
            <person name="Neiman D."/>
            <person name="Pearson M."/>
            <person name="Roberts A."/>
            <person name="Saif S."/>
            <person name="Shea T."/>
            <person name="Shenoy N."/>
            <person name="Sisk P."/>
            <person name="Stolte C."/>
            <person name="Sykes S."/>
            <person name="Walk T."/>
            <person name="White J."/>
            <person name="Yandava C."/>
            <person name="Haas B."/>
            <person name="Nusbaum C."/>
            <person name="Birren B."/>
        </authorList>
    </citation>
    <scope>NUCLEOTIDE SEQUENCE [LARGE SCALE GENOMIC DNA]</scope>
    <source>
        <strain evidence="3">ATCC 64411 / 73-15</strain>
    </source>
</reference>
<reference evidence="2" key="5">
    <citation type="submission" date="2015-06" db="UniProtKB">
        <authorList>
            <consortium name="EnsemblFungi"/>
        </authorList>
    </citation>
    <scope>IDENTIFICATION</scope>
    <source>
        <strain evidence="2">ATCC 64411</strain>
    </source>
</reference>
<dbReference type="EnsemblFungi" id="MAPG_05470T0">
    <property type="protein sequence ID" value="MAPG_05470T0"/>
    <property type="gene ID" value="MAPG_05470"/>
</dbReference>
<dbReference type="EMBL" id="GL876969">
    <property type="protein sequence ID" value="KLU86457.1"/>
    <property type="molecule type" value="Genomic_DNA"/>
</dbReference>
<evidence type="ECO:0000313" key="2">
    <source>
        <dbReference type="EnsemblFungi" id="MAPG_05470T0"/>
    </source>
</evidence>
<evidence type="ECO:0000313" key="3">
    <source>
        <dbReference type="Proteomes" id="UP000011715"/>
    </source>
</evidence>
<dbReference type="EMBL" id="ADBL01001304">
    <property type="status" value="NOT_ANNOTATED_CDS"/>
    <property type="molecule type" value="Genomic_DNA"/>
</dbReference>
<reference evidence="1" key="2">
    <citation type="submission" date="2010-05" db="EMBL/GenBank/DDBJ databases">
        <title>The Genome Sequence of Magnaporthe poae strain ATCC 64411.</title>
        <authorList>
            <consortium name="The Broad Institute Genome Sequencing Platform"/>
            <consortium name="Broad Institute Genome Sequencing Center for Infectious Disease"/>
            <person name="Ma L.-J."/>
            <person name="Dead R."/>
            <person name="Young S."/>
            <person name="Zeng Q."/>
            <person name="Koehrsen M."/>
            <person name="Alvarado L."/>
            <person name="Berlin A."/>
            <person name="Chapman S.B."/>
            <person name="Chen Z."/>
            <person name="Freedman E."/>
            <person name="Gellesch M."/>
            <person name="Goldberg J."/>
            <person name="Griggs A."/>
            <person name="Gujja S."/>
            <person name="Heilman E.R."/>
            <person name="Heiman D."/>
            <person name="Hepburn T."/>
            <person name="Howarth C."/>
            <person name="Jen D."/>
            <person name="Larson L."/>
            <person name="Mehta T."/>
            <person name="Neiman D."/>
            <person name="Pearson M."/>
            <person name="Roberts A."/>
            <person name="Saif S."/>
            <person name="Shea T."/>
            <person name="Shenoy N."/>
            <person name="Sisk P."/>
            <person name="Stolte C."/>
            <person name="Sykes S."/>
            <person name="Walk T."/>
            <person name="White J."/>
            <person name="Yandava C."/>
            <person name="Haas B."/>
            <person name="Nusbaum C."/>
            <person name="Birren B."/>
        </authorList>
    </citation>
    <scope>NUCLEOTIDE SEQUENCE</scope>
    <source>
        <strain evidence="1">ATCC 64411</strain>
    </source>
</reference>
<sequence length="76" mass="8223">MQVHRSVGPTVALDVLLRLDGEEDGEDVEDAEDAEMLVCSQAAWQKRLFMRWSDGGGGVGGSAVLRMLDVDPVQAH</sequence>
<reference evidence="2" key="4">
    <citation type="journal article" date="2015" name="G3 (Bethesda)">
        <title>Genome sequences of three phytopathogenic species of the Magnaporthaceae family of fungi.</title>
        <authorList>
            <person name="Okagaki L.H."/>
            <person name="Nunes C.C."/>
            <person name="Sailsbery J."/>
            <person name="Clay B."/>
            <person name="Brown D."/>
            <person name="John T."/>
            <person name="Oh Y."/>
            <person name="Young N."/>
            <person name="Fitzgerald M."/>
            <person name="Haas B.J."/>
            <person name="Zeng Q."/>
            <person name="Young S."/>
            <person name="Adiconis X."/>
            <person name="Fan L."/>
            <person name="Levin J.Z."/>
            <person name="Mitchell T.K."/>
            <person name="Okubara P.A."/>
            <person name="Farman M.L."/>
            <person name="Kohn L.M."/>
            <person name="Birren B."/>
            <person name="Ma L.-J."/>
            <person name="Dean R.A."/>
        </authorList>
    </citation>
    <scope>NUCLEOTIDE SEQUENCE</scope>
    <source>
        <strain evidence="2">ATCC 64411 / 73-15</strain>
    </source>
</reference>
<name>A0A0C4DZG8_MAGP6</name>
<keyword evidence="3" id="KW-1185">Reference proteome</keyword>
<reference evidence="1" key="3">
    <citation type="submission" date="2011-03" db="EMBL/GenBank/DDBJ databases">
        <title>Annotation of Magnaporthe poae ATCC 64411.</title>
        <authorList>
            <person name="Ma L.-J."/>
            <person name="Dead R."/>
            <person name="Young S.K."/>
            <person name="Zeng Q."/>
            <person name="Gargeya S."/>
            <person name="Fitzgerald M."/>
            <person name="Haas B."/>
            <person name="Abouelleil A."/>
            <person name="Alvarado L."/>
            <person name="Arachchi H.M."/>
            <person name="Berlin A."/>
            <person name="Brown A."/>
            <person name="Chapman S.B."/>
            <person name="Chen Z."/>
            <person name="Dunbar C."/>
            <person name="Freedman E."/>
            <person name="Gearin G."/>
            <person name="Gellesch M."/>
            <person name="Goldberg J."/>
            <person name="Griggs A."/>
            <person name="Gujja S."/>
            <person name="Heiman D."/>
            <person name="Howarth C."/>
            <person name="Larson L."/>
            <person name="Lui A."/>
            <person name="MacDonald P.J.P."/>
            <person name="Mehta T."/>
            <person name="Montmayeur A."/>
            <person name="Murphy C."/>
            <person name="Neiman D."/>
            <person name="Pearson M."/>
            <person name="Priest M."/>
            <person name="Roberts A."/>
            <person name="Saif S."/>
            <person name="Shea T."/>
            <person name="Shenoy N."/>
            <person name="Sisk P."/>
            <person name="Stolte C."/>
            <person name="Sykes S."/>
            <person name="Yandava C."/>
            <person name="Wortman J."/>
            <person name="Nusbaum C."/>
            <person name="Birren B."/>
        </authorList>
    </citation>
    <scope>NUCLEOTIDE SEQUENCE</scope>
    <source>
        <strain evidence="1">ATCC 64411</strain>
    </source>
</reference>